<evidence type="ECO:0008006" key="3">
    <source>
        <dbReference type="Google" id="ProtNLM"/>
    </source>
</evidence>
<reference evidence="1 2" key="1">
    <citation type="submission" date="2013-08" db="EMBL/GenBank/DDBJ databases">
        <title>The genome sequence of Knoellia sinensis.</title>
        <authorList>
            <person name="Zhu W."/>
            <person name="Wang G."/>
        </authorList>
    </citation>
    <scope>NUCLEOTIDE SEQUENCE [LARGE SCALE GENOMIC DNA]</scope>
    <source>
        <strain evidence="1 2">KCTC 19936</strain>
    </source>
</reference>
<dbReference type="AlphaFoldDB" id="A0A0A0J248"/>
<dbReference type="OrthoDB" id="4963209at2"/>
<dbReference type="Proteomes" id="UP000030002">
    <property type="component" value="Unassembled WGS sequence"/>
</dbReference>
<dbReference type="EMBL" id="AVPJ01000031">
    <property type="protein sequence ID" value="KGN29726.1"/>
    <property type="molecule type" value="Genomic_DNA"/>
</dbReference>
<dbReference type="eggNOG" id="ENOG5033WR0">
    <property type="taxonomic scope" value="Bacteria"/>
</dbReference>
<proteinExistence type="predicted"/>
<dbReference type="RefSeq" id="WP_035919455.1">
    <property type="nucleotide sequence ID" value="NZ_AVPJ01000031.1"/>
</dbReference>
<evidence type="ECO:0000313" key="2">
    <source>
        <dbReference type="Proteomes" id="UP000030002"/>
    </source>
</evidence>
<protein>
    <recommendedName>
        <fullName evidence="3">Nucleotidyltransferase</fullName>
    </recommendedName>
</protein>
<keyword evidence="2" id="KW-1185">Reference proteome</keyword>
<comment type="caution">
    <text evidence="1">The sequence shown here is derived from an EMBL/GenBank/DDBJ whole genome shotgun (WGS) entry which is preliminary data.</text>
</comment>
<gene>
    <name evidence="1" type="ORF">N802_11570</name>
</gene>
<accession>A0A0A0J248</accession>
<dbReference type="STRING" id="1385520.N802_11570"/>
<organism evidence="1 2">
    <name type="scientific">Knoellia sinensis KCTC 19936</name>
    <dbReference type="NCBI Taxonomy" id="1385520"/>
    <lineage>
        <taxon>Bacteria</taxon>
        <taxon>Bacillati</taxon>
        <taxon>Actinomycetota</taxon>
        <taxon>Actinomycetes</taxon>
        <taxon>Micrococcales</taxon>
        <taxon>Intrasporangiaceae</taxon>
        <taxon>Knoellia</taxon>
    </lineage>
</organism>
<evidence type="ECO:0000313" key="1">
    <source>
        <dbReference type="EMBL" id="KGN29726.1"/>
    </source>
</evidence>
<name>A0A0A0J248_9MICO</name>
<sequence>MGFTAQLLDDIRAQLAPDQASLDEARARREAVRAAALSFNGGRRTFASGSLAHGTANCPVHLRDKGLDADCGVVLDRRVYPWLGPDSASGEGPNEIVEEVRFHIQNEVGRTYPKVEVTTTKRAILLEFHEPLSSGQDPTVDLVLGLDRLGAQGVWIPNTETNEWNASDPEGHTKLLTGEPKSLRVTRARTIRLAKAENKRVPDPLLCSFNIEALALMFVAPRSGVPLALVQLWRDGAVDLRARLTPDPAGVSAPIKCSDRHAAADRFDTAASRLEAALAHDENESWVRQQLAALWPEFVAGDRSEVTKARALAALKGAAPLSVTTGGVLSASTGLELKNPRSFGTSR</sequence>